<dbReference type="Pfam" id="PF00659">
    <property type="entry name" value="POLO_box"/>
    <property type="match status" value="2"/>
</dbReference>
<evidence type="ECO:0000313" key="9">
    <source>
        <dbReference type="EMBL" id="RKO84748.1"/>
    </source>
</evidence>
<evidence type="ECO:0000256" key="6">
    <source>
        <dbReference type="ARBA" id="ARBA00022840"/>
    </source>
</evidence>
<dbReference type="PANTHER" id="PTHR24345">
    <property type="entry name" value="SERINE/THREONINE-PROTEIN KINASE PLK"/>
    <property type="match status" value="1"/>
</dbReference>
<dbReference type="FunFam" id="3.30.1120.30:FF:000005">
    <property type="entry name" value="Serine/threonine-protein kinase"/>
    <property type="match status" value="1"/>
</dbReference>
<dbReference type="GO" id="GO:0005524">
    <property type="term" value="F:ATP binding"/>
    <property type="evidence" value="ECO:0007669"/>
    <property type="project" value="UniProtKB-KW"/>
</dbReference>
<evidence type="ECO:0000256" key="7">
    <source>
        <dbReference type="SAM" id="MobiDB-lite"/>
    </source>
</evidence>
<dbReference type="EMBL" id="KZ999771">
    <property type="protein sequence ID" value="RKO84748.1"/>
    <property type="molecule type" value="Genomic_DNA"/>
</dbReference>
<dbReference type="GO" id="GO:0005634">
    <property type="term" value="C:nucleus"/>
    <property type="evidence" value="ECO:0007669"/>
    <property type="project" value="TreeGrafter"/>
</dbReference>
<evidence type="ECO:0000256" key="3">
    <source>
        <dbReference type="ARBA" id="ARBA00022737"/>
    </source>
</evidence>
<dbReference type="OrthoDB" id="408964at2759"/>
<dbReference type="GO" id="GO:0000776">
    <property type="term" value="C:kinetochore"/>
    <property type="evidence" value="ECO:0007669"/>
    <property type="project" value="TreeGrafter"/>
</dbReference>
<dbReference type="PANTHER" id="PTHR24345:SF0">
    <property type="entry name" value="CELL CYCLE SERINE_THREONINE-PROTEIN KINASE CDC5_MSD2"/>
    <property type="match status" value="1"/>
</dbReference>
<dbReference type="Proteomes" id="UP000269721">
    <property type="component" value="Unassembled WGS sequence"/>
</dbReference>
<dbReference type="GO" id="GO:0005816">
    <property type="term" value="C:spindle pole body"/>
    <property type="evidence" value="ECO:0007669"/>
    <property type="project" value="TreeGrafter"/>
</dbReference>
<organism evidence="9 10">
    <name type="scientific">Blyttiomyces helicus</name>
    <dbReference type="NCBI Taxonomy" id="388810"/>
    <lineage>
        <taxon>Eukaryota</taxon>
        <taxon>Fungi</taxon>
        <taxon>Fungi incertae sedis</taxon>
        <taxon>Chytridiomycota</taxon>
        <taxon>Chytridiomycota incertae sedis</taxon>
        <taxon>Chytridiomycetes</taxon>
        <taxon>Chytridiomycetes incertae sedis</taxon>
        <taxon>Blyttiomyces</taxon>
    </lineage>
</organism>
<dbReference type="AlphaFoldDB" id="A0A4P9W1W1"/>
<feature type="compositionally biased region" description="Basic and acidic residues" evidence="7">
    <location>
        <begin position="118"/>
        <end position="135"/>
    </location>
</feature>
<feature type="compositionally biased region" description="Low complexity" evidence="7">
    <location>
        <begin position="284"/>
        <end position="297"/>
    </location>
</feature>
<dbReference type="InterPro" id="IPR036947">
    <property type="entry name" value="POLO_box_dom_sf"/>
</dbReference>
<feature type="region of interest" description="Disordered" evidence="7">
    <location>
        <begin position="282"/>
        <end position="303"/>
    </location>
</feature>
<evidence type="ECO:0000256" key="2">
    <source>
        <dbReference type="ARBA" id="ARBA00022679"/>
    </source>
</evidence>
<dbReference type="InterPro" id="IPR033695">
    <property type="entry name" value="POLO_box_2"/>
</dbReference>
<keyword evidence="3" id="KW-0677">Repeat</keyword>
<dbReference type="InterPro" id="IPR000959">
    <property type="entry name" value="POLO_box_dom"/>
</dbReference>
<dbReference type="SUPFAM" id="SSF82615">
    <property type="entry name" value="Polo-box domain"/>
    <property type="match status" value="2"/>
</dbReference>
<evidence type="ECO:0000256" key="4">
    <source>
        <dbReference type="ARBA" id="ARBA00022741"/>
    </source>
</evidence>
<proteinExistence type="predicted"/>
<feature type="domain" description="POLO box" evidence="8">
    <location>
        <begin position="452"/>
        <end position="532"/>
    </location>
</feature>
<dbReference type="GO" id="GO:0005737">
    <property type="term" value="C:cytoplasm"/>
    <property type="evidence" value="ECO:0007669"/>
    <property type="project" value="TreeGrafter"/>
</dbReference>
<reference evidence="10" key="1">
    <citation type="journal article" date="2018" name="Nat. Microbiol.">
        <title>Leveraging single-cell genomics to expand the fungal tree of life.</title>
        <authorList>
            <person name="Ahrendt S.R."/>
            <person name="Quandt C.A."/>
            <person name="Ciobanu D."/>
            <person name="Clum A."/>
            <person name="Salamov A."/>
            <person name="Andreopoulos B."/>
            <person name="Cheng J.F."/>
            <person name="Woyke T."/>
            <person name="Pelin A."/>
            <person name="Henrissat B."/>
            <person name="Reynolds N.K."/>
            <person name="Benny G.L."/>
            <person name="Smith M.E."/>
            <person name="James T.Y."/>
            <person name="Grigoriev I.V."/>
        </authorList>
    </citation>
    <scope>NUCLEOTIDE SEQUENCE [LARGE SCALE GENOMIC DNA]</scope>
</reference>
<feature type="region of interest" description="Disordered" evidence="7">
    <location>
        <begin position="15"/>
        <end position="268"/>
    </location>
</feature>
<name>A0A4P9W1W1_9FUNG</name>
<dbReference type="CDD" id="cd13118">
    <property type="entry name" value="POLO_box_1"/>
    <property type="match status" value="1"/>
</dbReference>
<evidence type="ECO:0000256" key="5">
    <source>
        <dbReference type="ARBA" id="ARBA00022777"/>
    </source>
</evidence>
<dbReference type="InterPro" id="IPR033701">
    <property type="entry name" value="POLO_box_1"/>
</dbReference>
<evidence type="ECO:0000313" key="10">
    <source>
        <dbReference type="Proteomes" id="UP000269721"/>
    </source>
</evidence>
<keyword evidence="1" id="KW-0723">Serine/threonine-protein kinase</keyword>
<keyword evidence="6" id="KW-0067">ATP-binding</keyword>
<dbReference type="GO" id="GO:0000922">
    <property type="term" value="C:spindle pole"/>
    <property type="evidence" value="ECO:0007669"/>
    <property type="project" value="TreeGrafter"/>
</dbReference>
<keyword evidence="4" id="KW-0547">Nucleotide-binding</keyword>
<dbReference type="CDD" id="cd13117">
    <property type="entry name" value="POLO_box_2"/>
    <property type="match status" value="1"/>
</dbReference>
<dbReference type="PROSITE" id="PS50078">
    <property type="entry name" value="POLO_BOX"/>
    <property type="match status" value="2"/>
</dbReference>
<feature type="compositionally biased region" description="Polar residues" evidence="7">
    <location>
        <begin position="25"/>
        <end position="42"/>
    </location>
</feature>
<dbReference type="GO" id="GO:0004674">
    <property type="term" value="F:protein serine/threonine kinase activity"/>
    <property type="evidence" value="ECO:0007669"/>
    <property type="project" value="UniProtKB-KW"/>
</dbReference>
<protein>
    <recommendedName>
        <fullName evidence="8">POLO box domain-containing protein</fullName>
    </recommendedName>
</protein>
<evidence type="ECO:0000256" key="1">
    <source>
        <dbReference type="ARBA" id="ARBA00022527"/>
    </source>
</evidence>
<keyword evidence="2" id="KW-0808">Transferase</keyword>
<keyword evidence="10" id="KW-1185">Reference proteome</keyword>
<evidence type="ECO:0000259" key="8">
    <source>
        <dbReference type="PROSITE" id="PS50078"/>
    </source>
</evidence>
<feature type="compositionally biased region" description="Pro residues" evidence="7">
    <location>
        <begin position="144"/>
        <end position="162"/>
    </location>
</feature>
<gene>
    <name evidence="9" type="ORF">BDK51DRAFT_27103</name>
</gene>
<accession>A0A4P9W1W1</accession>
<dbReference type="Gene3D" id="3.30.1120.30">
    <property type="entry name" value="POLO box domain"/>
    <property type="match status" value="2"/>
</dbReference>
<dbReference type="GO" id="GO:0007052">
    <property type="term" value="P:mitotic spindle organization"/>
    <property type="evidence" value="ECO:0007669"/>
    <property type="project" value="TreeGrafter"/>
</dbReference>
<feature type="domain" description="POLO box" evidence="8">
    <location>
        <begin position="316"/>
        <end position="401"/>
    </location>
</feature>
<keyword evidence="5" id="KW-0418">Kinase</keyword>
<sequence length="540" mass="59439">MQHDFFTVDRIPGAIPVSALHSPPNILTDSDSAPAEWTSSAAQKAPLTEILPDSDMRVDTQAASTGGQAARSPLPANGTRVRKPTPTASPQKVQEIENGPVIESSPPREPIPHRKGREGHSDRPPIPDPWMERYRSASGKGPASSPPAARPQVPDRPSPPMRRSPASNPGAGINRPRVDSLPTTIAVGDGGNYCPRGTVMEEKRSPGSCREAPRRGARFPGVGGDRTEAQEVGRGGCGSPGTEYGEARPRTAATASPVTPKSGDPLLVPEKMHRNLSQGLRDISLSSGSDSPRSNSSWGAEGVQSPISSADMLVNFITTWIDYSNKYGLGYQLRDGSVGVHFNDSTNIILSSDNHHFEYLYYDRSSDRMTMERTSHTMTSYAPELQKKVTLLKHFRGYMQDNLFRVGIEGGQESRKREEMGREWYISAHPSDPEKAYAYEPEEEPRTKVLDFLTKYLRTKHGVVFRLSNHVVQINLFDHTKLILSDSARTITYIDRSRALVTRPLAAFLLEGSKDVLDRLTYARDVVHQMILKKKGRVEG</sequence>